<evidence type="ECO:0000256" key="2">
    <source>
        <dbReference type="ARBA" id="ARBA00022553"/>
    </source>
</evidence>
<dbReference type="Pfam" id="PF24101">
    <property type="entry name" value="WHD_GTF3C1"/>
    <property type="match status" value="1"/>
</dbReference>
<accession>A0AAV5DS99</accession>
<evidence type="ECO:0000259" key="10">
    <source>
        <dbReference type="Pfam" id="PF24538"/>
    </source>
</evidence>
<evidence type="ECO:0008006" key="14">
    <source>
        <dbReference type="Google" id="ProtNLM"/>
    </source>
</evidence>
<dbReference type="PANTHER" id="PTHR15180:SF1">
    <property type="entry name" value="GENERAL TRANSCRIPTION FACTOR 3C POLYPEPTIDE 1"/>
    <property type="match status" value="1"/>
</dbReference>
<dbReference type="InterPro" id="IPR056467">
    <property type="entry name" value="eWH_GTF3C1"/>
</dbReference>
<evidence type="ECO:0000259" key="9">
    <source>
        <dbReference type="Pfam" id="PF24101"/>
    </source>
</evidence>
<evidence type="ECO:0000256" key="4">
    <source>
        <dbReference type="ARBA" id="ARBA00023163"/>
    </source>
</evidence>
<evidence type="ECO:0000256" key="5">
    <source>
        <dbReference type="ARBA" id="ARBA00023242"/>
    </source>
</evidence>
<dbReference type="Pfam" id="PF23704">
    <property type="entry name" value="WHD_GTF3C1_N"/>
    <property type="match status" value="1"/>
</dbReference>
<dbReference type="Pfam" id="PF04182">
    <property type="entry name" value="B-block_TFIIIC"/>
    <property type="match status" value="1"/>
</dbReference>
<reference evidence="12" key="1">
    <citation type="journal article" date="2018" name="DNA Res.">
        <title>Multiple hybrid de novo genome assembly of finger millet, an orphan allotetraploid crop.</title>
        <authorList>
            <person name="Hatakeyama M."/>
            <person name="Aluri S."/>
            <person name="Balachadran M.T."/>
            <person name="Sivarajan S.R."/>
            <person name="Patrignani A."/>
            <person name="Gruter S."/>
            <person name="Poveda L."/>
            <person name="Shimizu-Inatsugi R."/>
            <person name="Baeten J."/>
            <person name="Francoijs K.J."/>
            <person name="Nataraja K.N."/>
            <person name="Reddy Y.A.N."/>
            <person name="Phadnis S."/>
            <person name="Ravikumar R.L."/>
            <person name="Schlapbach R."/>
            <person name="Sreeman S.M."/>
            <person name="Shimizu K.K."/>
        </authorList>
    </citation>
    <scope>NUCLEOTIDE SEQUENCE</scope>
</reference>
<reference evidence="12" key="2">
    <citation type="submission" date="2021-12" db="EMBL/GenBank/DDBJ databases">
        <title>Resequencing data analysis of finger millet.</title>
        <authorList>
            <person name="Hatakeyama M."/>
            <person name="Aluri S."/>
            <person name="Balachadran M.T."/>
            <person name="Sivarajan S.R."/>
            <person name="Poveda L."/>
            <person name="Shimizu-Inatsugi R."/>
            <person name="Schlapbach R."/>
            <person name="Sreeman S.M."/>
            <person name="Shimizu K.K."/>
        </authorList>
    </citation>
    <scope>NUCLEOTIDE SEQUENCE</scope>
</reference>
<dbReference type="InterPro" id="IPR044210">
    <property type="entry name" value="Tfc3-like"/>
</dbReference>
<dbReference type="InterPro" id="IPR056428">
    <property type="entry name" value="WH_GTF3C1"/>
</dbReference>
<comment type="caution">
    <text evidence="12">The sequence shown here is derived from an EMBL/GenBank/DDBJ whole genome shotgun (WGS) entry which is preliminary data.</text>
</comment>
<dbReference type="GO" id="GO:0042791">
    <property type="term" value="P:5S class rRNA transcription by RNA polymerase III"/>
    <property type="evidence" value="ECO:0007669"/>
    <property type="project" value="TreeGrafter"/>
</dbReference>
<keyword evidence="4" id="KW-0804">Transcription</keyword>
<feature type="domain" description="B-block binding subunit of TFIIIC" evidence="7">
    <location>
        <begin position="149"/>
        <end position="222"/>
    </location>
</feature>
<evidence type="ECO:0000256" key="6">
    <source>
        <dbReference type="SAM" id="MobiDB-lite"/>
    </source>
</evidence>
<evidence type="ECO:0000313" key="13">
    <source>
        <dbReference type="Proteomes" id="UP001054889"/>
    </source>
</evidence>
<feature type="domain" description="DUF7599" evidence="10">
    <location>
        <begin position="267"/>
        <end position="332"/>
    </location>
</feature>
<evidence type="ECO:0000259" key="7">
    <source>
        <dbReference type="Pfam" id="PF04182"/>
    </source>
</evidence>
<evidence type="ECO:0000259" key="8">
    <source>
        <dbReference type="Pfam" id="PF23704"/>
    </source>
</evidence>
<sequence length="669" mass="75175">MDALVAAALEEVCARLSPGIPVAGLWPAVRDAAEAAGLPLGSPVKRALWTRLLAVPVVSLVEVGGDGAAPLAAGDPAERDVEEAERWGVRLVASLAIRDNFLGMYERRFAKTDLSGVQKAALECVAASRYDQPWLCFQQSQFISFLLCHRTSGVTQSDLCKNFRMKGNNFHFIVKSLESQRLIVKQSTIIKVKDHGAEGADGSQSKQITNTNSLYLSRYAKEMNMNAHQRIEIIKPELLGSNEESNVDTLQEDVGFGVNFKNDVSIHDYLPAMKAICDKLDQASGKALVVSDIKIDLDYRMAYGHRAWRNVLHRLKDAGLVQEFDASVDDKSKGMDSPSPEGDLHVNNKLLLEAASHDEPVGHHVQNSFDAYAVVSQSVNEEKLPSYQRKRRRRPPSTSDERRHQRILHMLEKKRFVLKVELHKWLERLEKKNGKLMDRKTLTRTLNKLQQEGTCRCIRVSVPLVTNYTRSRLIDVILHSSVGDLSPELVDQIRIRQRNFDAETRSGAAAKMKQNQNMTAIPGLRISRRVKVKKPLLLEAMNANGFIGAKMIRAKLFHKFLWSYVSSLPHWGAALECAEKEHSNRNQSSRLFSLAAATKEMPLELFLQVVGSAKKIDNMTTKCRLGKTLSEISTKDYNLLMDTHARSRLSRLVNILDKLKVMCLTIYFE</sequence>
<evidence type="ECO:0000256" key="1">
    <source>
        <dbReference type="ARBA" id="ARBA00004123"/>
    </source>
</evidence>
<dbReference type="InterPro" id="IPR056020">
    <property type="entry name" value="DUF7599"/>
</dbReference>
<gene>
    <name evidence="12" type="primary">gb00077</name>
    <name evidence="12" type="ORF">PR202_gb00077</name>
</gene>
<dbReference type="Pfam" id="PF24538">
    <property type="entry name" value="DUF7599"/>
    <property type="match status" value="1"/>
</dbReference>
<dbReference type="EMBL" id="BQKI01000071">
    <property type="protein sequence ID" value="GJN13383.1"/>
    <property type="molecule type" value="Genomic_DNA"/>
</dbReference>
<organism evidence="12 13">
    <name type="scientific">Eleusine coracana subsp. coracana</name>
    <dbReference type="NCBI Taxonomy" id="191504"/>
    <lineage>
        <taxon>Eukaryota</taxon>
        <taxon>Viridiplantae</taxon>
        <taxon>Streptophyta</taxon>
        <taxon>Embryophyta</taxon>
        <taxon>Tracheophyta</taxon>
        <taxon>Spermatophyta</taxon>
        <taxon>Magnoliopsida</taxon>
        <taxon>Liliopsida</taxon>
        <taxon>Poales</taxon>
        <taxon>Poaceae</taxon>
        <taxon>PACMAD clade</taxon>
        <taxon>Chloridoideae</taxon>
        <taxon>Cynodonteae</taxon>
        <taxon>Eleusininae</taxon>
        <taxon>Eleusine</taxon>
    </lineage>
</organism>
<keyword evidence="5" id="KW-0539">Nucleus</keyword>
<proteinExistence type="predicted"/>
<evidence type="ECO:0000259" key="11">
    <source>
        <dbReference type="Pfam" id="PF24658"/>
    </source>
</evidence>
<evidence type="ECO:0000256" key="3">
    <source>
        <dbReference type="ARBA" id="ARBA00023125"/>
    </source>
</evidence>
<keyword evidence="2" id="KW-0597">Phosphoprotein</keyword>
<dbReference type="InterPro" id="IPR056064">
    <property type="entry name" value="DUF7647"/>
</dbReference>
<evidence type="ECO:0000313" key="12">
    <source>
        <dbReference type="EMBL" id="GJN13383.1"/>
    </source>
</evidence>
<dbReference type="InterPro" id="IPR007309">
    <property type="entry name" value="TFIIIC_Bblock-bd"/>
</dbReference>
<protein>
    <recommendedName>
        <fullName evidence="14">B-block binding subunit of TFIIIC domain-containing protein</fullName>
    </recommendedName>
</protein>
<dbReference type="GO" id="GO:0003677">
    <property type="term" value="F:DNA binding"/>
    <property type="evidence" value="ECO:0007669"/>
    <property type="project" value="UniProtKB-KW"/>
</dbReference>
<dbReference type="GO" id="GO:0000127">
    <property type="term" value="C:transcription factor TFIIIC complex"/>
    <property type="evidence" value="ECO:0007669"/>
    <property type="project" value="InterPro"/>
</dbReference>
<dbReference type="GO" id="GO:0005634">
    <property type="term" value="C:nucleus"/>
    <property type="evidence" value="ECO:0007669"/>
    <property type="project" value="UniProtKB-SubCell"/>
</dbReference>
<keyword evidence="3" id="KW-0238">DNA-binding</keyword>
<dbReference type="AlphaFoldDB" id="A0AAV5DS99"/>
<feature type="domain" description="General transcription factor 3C polypeptide 1 winged-helix" evidence="8">
    <location>
        <begin position="1"/>
        <end position="105"/>
    </location>
</feature>
<dbReference type="Pfam" id="PF24658">
    <property type="entry name" value="DUF7647"/>
    <property type="match status" value="1"/>
</dbReference>
<dbReference type="CDD" id="cd16169">
    <property type="entry name" value="Tau138_eWH"/>
    <property type="match status" value="1"/>
</dbReference>
<feature type="domain" description="GTF3C1 extended winged-helix" evidence="9">
    <location>
        <begin position="398"/>
        <end position="505"/>
    </location>
</feature>
<comment type="subcellular location">
    <subcellularLocation>
        <location evidence="1">Nucleus</location>
    </subcellularLocation>
</comment>
<dbReference type="Proteomes" id="UP001054889">
    <property type="component" value="Unassembled WGS sequence"/>
</dbReference>
<dbReference type="PANTHER" id="PTHR15180">
    <property type="entry name" value="GENERAL TRANSCRIPTION FACTOR 3C POLYPEPTIDE 1"/>
    <property type="match status" value="1"/>
</dbReference>
<name>A0AAV5DS99_ELECO</name>
<keyword evidence="13" id="KW-1185">Reference proteome</keyword>
<dbReference type="InterPro" id="IPR035625">
    <property type="entry name" value="Tfc3-like_eWH"/>
</dbReference>
<dbReference type="GO" id="GO:0006384">
    <property type="term" value="P:transcription initiation at RNA polymerase III promoter"/>
    <property type="evidence" value="ECO:0007669"/>
    <property type="project" value="InterPro"/>
</dbReference>
<feature type="domain" description="DUF7647" evidence="11">
    <location>
        <begin position="585"/>
        <end position="664"/>
    </location>
</feature>
<feature type="region of interest" description="Disordered" evidence="6">
    <location>
        <begin position="383"/>
        <end position="404"/>
    </location>
</feature>